<dbReference type="GO" id="GO:0006281">
    <property type="term" value="P:DNA repair"/>
    <property type="evidence" value="ECO:0007669"/>
    <property type="project" value="UniProtKB-KW"/>
</dbReference>
<dbReference type="GO" id="GO:0005634">
    <property type="term" value="C:nucleus"/>
    <property type="evidence" value="ECO:0007669"/>
    <property type="project" value="UniProtKB-SubCell"/>
</dbReference>
<dbReference type="PANTHER" id="PTHR45873">
    <property type="entry name" value="DNA POLYMERASE ETA"/>
    <property type="match status" value="1"/>
</dbReference>
<dbReference type="Proteomes" id="UP000039865">
    <property type="component" value="Unassembled WGS sequence"/>
</dbReference>
<dbReference type="InterPro" id="IPR043128">
    <property type="entry name" value="Rev_trsase/Diguanyl_cyclase"/>
</dbReference>
<keyword evidence="3" id="KW-0479">Metal-binding</keyword>
<evidence type="ECO:0000256" key="7">
    <source>
        <dbReference type="SAM" id="MobiDB-lite"/>
    </source>
</evidence>
<dbReference type="GO" id="GO:0035861">
    <property type="term" value="C:site of double-strand break"/>
    <property type="evidence" value="ECO:0007669"/>
    <property type="project" value="TreeGrafter"/>
</dbReference>
<gene>
    <name evidence="9" type="primary">Contig17404.g18514</name>
    <name evidence="9" type="ORF">STYLEM_8888</name>
</gene>
<accession>A0A078ADJ8</accession>
<evidence type="ECO:0000256" key="2">
    <source>
        <dbReference type="ARBA" id="ARBA00022679"/>
    </source>
</evidence>
<sequence>MGVIQWNSLVALNYAAKSAGVKRGMKHFEALEVCPKMMFVHVATMIENLDSKSKSIEEQKQMKQDCIDQKNSLQNKSLTSVDDITDLVDIALDESSIEKIIPSSILKVQVLSHDNSVPAFKRFQIEQRDKESQKVSLAKYRAESKKIFEMIRRYSPLVEKASCDEAYVDITNAVNLKFKYQKEQIFPKEYTPESWRNCYFMGCPKNEGLFTPETEYDLKLFIANDIAWQIRQTIDKELKYKASCGISHNKTMAKLGSSQNKPNAQTVVPIRYLKQAMKDMKISNVRMCGGKVSDILESNGITQMGQIQEMNKQDLEQFLSPSTTQWIKDLSNGICFEEVKERNIPTTANAVKTFKKCYTFQQLEKFIGLVVLDLSLKVKEILEDVEIFPQSFQIGFYDRQDNNKPKTRRFKMISLHEFESDKRALVNFATTQFLLFEKNILPATSISVGIMNFKNINELKNEKALSLNKFFQPVKNEDDYKKNQEKINQKLNQEISKSIEKNDLQYSADLQKKRTFQEEPRDLSNSMKSKKAKFLKNDFEKGDN</sequence>
<keyword evidence="4" id="KW-0227">DNA damage</keyword>
<keyword evidence="6" id="KW-0539">Nucleus</keyword>
<feature type="domain" description="UmuC" evidence="8">
    <location>
        <begin position="9"/>
        <end position="289"/>
    </location>
</feature>
<dbReference type="OrthoDB" id="447129at2759"/>
<keyword evidence="10" id="KW-1185">Reference proteome</keyword>
<evidence type="ECO:0000256" key="4">
    <source>
        <dbReference type="ARBA" id="ARBA00022763"/>
    </source>
</evidence>
<dbReference type="InterPro" id="IPR052230">
    <property type="entry name" value="DNA_polymerase_eta"/>
</dbReference>
<evidence type="ECO:0000256" key="6">
    <source>
        <dbReference type="ARBA" id="ARBA00023242"/>
    </source>
</evidence>
<evidence type="ECO:0000256" key="5">
    <source>
        <dbReference type="ARBA" id="ARBA00023204"/>
    </source>
</evidence>
<dbReference type="GO" id="GO:0046872">
    <property type="term" value="F:metal ion binding"/>
    <property type="evidence" value="ECO:0007669"/>
    <property type="project" value="UniProtKB-KW"/>
</dbReference>
<evidence type="ECO:0000256" key="3">
    <source>
        <dbReference type="ARBA" id="ARBA00022723"/>
    </source>
</evidence>
<dbReference type="Gene3D" id="3.30.70.270">
    <property type="match status" value="2"/>
</dbReference>
<dbReference type="PROSITE" id="PS50173">
    <property type="entry name" value="UMUC"/>
    <property type="match status" value="1"/>
</dbReference>
<dbReference type="GO" id="GO:0003887">
    <property type="term" value="F:DNA-directed DNA polymerase activity"/>
    <property type="evidence" value="ECO:0007669"/>
    <property type="project" value="TreeGrafter"/>
</dbReference>
<protein>
    <submittedName>
        <fullName evidence="9">Dna polymerase eta</fullName>
    </submittedName>
</protein>
<dbReference type="GO" id="GO:0009314">
    <property type="term" value="P:response to radiation"/>
    <property type="evidence" value="ECO:0007669"/>
    <property type="project" value="TreeGrafter"/>
</dbReference>
<name>A0A078ADJ8_STYLE</name>
<dbReference type="Gene3D" id="1.10.150.20">
    <property type="entry name" value="5' to 3' exonuclease, C-terminal subdomain"/>
    <property type="match status" value="1"/>
</dbReference>
<evidence type="ECO:0000313" key="9">
    <source>
        <dbReference type="EMBL" id="CDW79896.1"/>
    </source>
</evidence>
<organism evidence="9 10">
    <name type="scientific">Stylonychia lemnae</name>
    <name type="common">Ciliate</name>
    <dbReference type="NCBI Taxonomy" id="5949"/>
    <lineage>
        <taxon>Eukaryota</taxon>
        <taxon>Sar</taxon>
        <taxon>Alveolata</taxon>
        <taxon>Ciliophora</taxon>
        <taxon>Intramacronucleata</taxon>
        <taxon>Spirotrichea</taxon>
        <taxon>Stichotrichia</taxon>
        <taxon>Sporadotrichida</taxon>
        <taxon>Oxytrichidae</taxon>
        <taxon>Stylonychinae</taxon>
        <taxon>Stylonychia</taxon>
    </lineage>
</organism>
<dbReference type="InterPro" id="IPR001126">
    <property type="entry name" value="UmuC"/>
</dbReference>
<dbReference type="SUPFAM" id="SSF56672">
    <property type="entry name" value="DNA/RNA polymerases"/>
    <property type="match status" value="1"/>
</dbReference>
<dbReference type="PANTHER" id="PTHR45873:SF1">
    <property type="entry name" value="DNA POLYMERASE ETA"/>
    <property type="match status" value="1"/>
</dbReference>
<dbReference type="Gene3D" id="3.40.1170.60">
    <property type="match status" value="1"/>
</dbReference>
<evidence type="ECO:0000259" key="8">
    <source>
        <dbReference type="PROSITE" id="PS50173"/>
    </source>
</evidence>
<reference evidence="9 10" key="1">
    <citation type="submission" date="2014-06" db="EMBL/GenBank/DDBJ databases">
        <authorList>
            <person name="Swart Estienne"/>
        </authorList>
    </citation>
    <scope>NUCLEOTIDE SEQUENCE [LARGE SCALE GENOMIC DNA]</scope>
    <source>
        <strain evidence="9 10">130c</strain>
    </source>
</reference>
<keyword evidence="2" id="KW-0808">Transferase</keyword>
<dbReference type="Pfam" id="PF00817">
    <property type="entry name" value="IMS"/>
    <property type="match status" value="1"/>
</dbReference>
<dbReference type="InterPro" id="IPR043502">
    <property type="entry name" value="DNA/RNA_pol_sf"/>
</dbReference>
<dbReference type="OMA" id="YNCNICH"/>
<dbReference type="InParanoid" id="A0A078ADJ8"/>
<proteinExistence type="predicted"/>
<dbReference type="GO" id="GO:0042276">
    <property type="term" value="P:error-prone translesion synthesis"/>
    <property type="evidence" value="ECO:0007669"/>
    <property type="project" value="TreeGrafter"/>
</dbReference>
<comment type="subcellular location">
    <subcellularLocation>
        <location evidence="1">Nucleus</location>
    </subcellularLocation>
</comment>
<evidence type="ECO:0000256" key="1">
    <source>
        <dbReference type="ARBA" id="ARBA00004123"/>
    </source>
</evidence>
<dbReference type="AlphaFoldDB" id="A0A078ADJ8"/>
<dbReference type="GO" id="GO:0005657">
    <property type="term" value="C:replication fork"/>
    <property type="evidence" value="ECO:0007669"/>
    <property type="project" value="TreeGrafter"/>
</dbReference>
<feature type="compositionally biased region" description="Basic and acidic residues" evidence="7">
    <location>
        <begin position="535"/>
        <end position="544"/>
    </location>
</feature>
<dbReference type="EMBL" id="CCKQ01008441">
    <property type="protein sequence ID" value="CDW79896.1"/>
    <property type="molecule type" value="Genomic_DNA"/>
</dbReference>
<evidence type="ECO:0000313" key="10">
    <source>
        <dbReference type="Proteomes" id="UP000039865"/>
    </source>
</evidence>
<feature type="region of interest" description="Disordered" evidence="7">
    <location>
        <begin position="515"/>
        <end position="544"/>
    </location>
</feature>
<keyword evidence="5" id="KW-0234">DNA repair</keyword>